<accession>A0ABD1YEN4</accession>
<evidence type="ECO:0000256" key="5">
    <source>
        <dbReference type="ARBA" id="ARBA00022989"/>
    </source>
</evidence>
<comment type="similarity">
    <text evidence="2">Belongs to the SLC29A/ENT transporter (TC 2.A.57) family.</text>
</comment>
<feature type="transmembrane region" description="Helical" evidence="7">
    <location>
        <begin position="296"/>
        <end position="316"/>
    </location>
</feature>
<protein>
    <recommendedName>
        <fullName evidence="10">Equilibrative nucleoside transporter</fullName>
    </recommendedName>
</protein>
<feature type="transmembrane region" description="Helical" evidence="7">
    <location>
        <begin position="111"/>
        <end position="134"/>
    </location>
</feature>
<evidence type="ECO:0000256" key="1">
    <source>
        <dbReference type="ARBA" id="ARBA00004141"/>
    </source>
</evidence>
<evidence type="ECO:0000256" key="3">
    <source>
        <dbReference type="ARBA" id="ARBA00022448"/>
    </source>
</evidence>
<evidence type="ECO:0000256" key="6">
    <source>
        <dbReference type="ARBA" id="ARBA00023136"/>
    </source>
</evidence>
<feature type="transmembrane region" description="Helical" evidence="7">
    <location>
        <begin position="16"/>
        <end position="33"/>
    </location>
</feature>
<dbReference type="Proteomes" id="UP001605036">
    <property type="component" value="Unassembled WGS sequence"/>
</dbReference>
<dbReference type="PRINTS" id="PR01130">
    <property type="entry name" value="DERENTRNSPRT"/>
</dbReference>
<comment type="caution">
    <text evidence="8">The sequence shown here is derived from an EMBL/GenBank/DDBJ whole genome shotgun (WGS) entry which is preliminary data.</text>
</comment>
<keyword evidence="3" id="KW-0813">Transport</keyword>
<evidence type="ECO:0000313" key="9">
    <source>
        <dbReference type="Proteomes" id="UP001605036"/>
    </source>
</evidence>
<dbReference type="GO" id="GO:0022857">
    <property type="term" value="F:transmembrane transporter activity"/>
    <property type="evidence" value="ECO:0007669"/>
    <property type="project" value="UniProtKB-ARBA"/>
</dbReference>
<evidence type="ECO:0000256" key="7">
    <source>
        <dbReference type="SAM" id="Phobius"/>
    </source>
</evidence>
<reference evidence="8 9" key="1">
    <citation type="submission" date="2024-09" db="EMBL/GenBank/DDBJ databases">
        <title>Chromosome-scale assembly of Riccia fluitans.</title>
        <authorList>
            <person name="Paukszto L."/>
            <person name="Sawicki J."/>
            <person name="Karawczyk K."/>
            <person name="Piernik-Szablinska J."/>
            <person name="Szczecinska M."/>
            <person name="Mazdziarz M."/>
        </authorList>
    </citation>
    <scope>NUCLEOTIDE SEQUENCE [LARGE SCALE GENOMIC DNA]</scope>
    <source>
        <strain evidence="8">Rf_01</strain>
        <tissue evidence="8">Aerial parts of the thallus</tissue>
    </source>
</reference>
<feature type="transmembrane region" description="Helical" evidence="7">
    <location>
        <begin position="146"/>
        <end position="164"/>
    </location>
</feature>
<organism evidence="8 9">
    <name type="scientific">Riccia fluitans</name>
    <dbReference type="NCBI Taxonomy" id="41844"/>
    <lineage>
        <taxon>Eukaryota</taxon>
        <taxon>Viridiplantae</taxon>
        <taxon>Streptophyta</taxon>
        <taxon>Embryophyta</taxon>
        <taxon>Marchantiophyta</taxon>
        <taxon>Marchantiopsida</taxon>
        <taxon>Marchantiidae</taxon>
        <taxon>Marchantiales</taxon>
        <taxon>Ricciaceae</taxon>
        <taxon>Riccia</taxon>
    </lineage>
</organism>
<keyword evidence="5 7" id="KW-1133">Transmembrane helix</keyword>
<proteinExistence type="inferred from homology"/>
<feature type="transmembrane region" description="Helical" evidence="7">
    <location>
        <begin position="353"/>
        <end position="377"/>
    </location>
</feature>
<dbReference type="GO" id="GO:0016020">
    <property type="term" value="C:membrane"/>
    <property type="evidence" value="ECO:0007669"/>
    <property type="project" value="UniProtKB-SubCell"/>
</dbReference>
<keyword evidence="6 7" id="KW-0472">Membrane</keyword>
<feature type="transmembrane region" description="Helical" evidence="7">
    <location>
        <begin position="389"/>
        <end position="412"/>
    </location>
</feature>
<evidence type="ECO:0000313" key="8">
    <source>
        <dbReference type="EMBL" id="KAL2629246.1"/>
    </source>
</evidence>
<dbReference type="PANTHER" id="PTHR10332:SF30">
    <property type="entry name" value="EQUILIBRATIVE NUCLEOTIDE TRANSPORTER 2"/>
    <property type="match status" value="1"/>
</dbReference>
<feature type="transmembrane region" description="Helical" evidence="7">
    <location>
        <begin position="53"/>
        <end position="73"/>
    </location>
</feature>
<comment type="subcellular location">
    <subcellularLocation>
        <location evidence="1">Membrane</location>
        <topology evidence="1">Multi-pass membrane protein</topology>
    </subcellularLocation>
</comment>
<dbReference type="PIRSF" id="PIRSF016379">
    <property type="entry name" value="ENT"/>
    <property type="match status" value="1"/>
</dbReference>
<name>A0ABD1YEN4_9MARC</name>
<feature type="transmembrane region" description="Helical" evidence="7">
    <location>
        <begin position="85"/>
        <end position="105"/>
    </location>
</feature>
<evidence type="ECO:0008006" key="10">
    <source>
        <dbReference type="Google" id="ProtNLM"/>
    </source>
</evidence>
<dbReference type="InterPro" id="IPR002259">
    <property type="entry name" value="Eqnu_transpt"/>
</dbReference>
<dbReference type="Pfam" id="PF01733">
    <property type="entry name" value="Nucleoside_tran"/>
    <property type="match status" value="1"/>
</dbReference>
<dbReference type="PANTHER" id="PTHR10332">
    <property type="entry name" value="EQUILIBRATIVE NUCLEOSIDE TRANSPORTER"/>
    <property type="match status" value="1"/>
</dbReference>
<feature type="transmembrane region" description="Helical" evidence="7">
    <location>
        <begin position="262"/>
        <end position="284"/>
    </location>
</feature>
<gene>
    <name evidence="8" type="ORF">R1flu_013932</name>
</gene>
<dbReference type="EMBL" id="JBHFFA010000004">
    <property type="protein sequence ID" value="KAL2629246.1"/>
    <property type="molecule type" value="Genomic_DNA"/>
</dbReference>
<dbReference type="AlphaFoldDB" id="A0ABD1YEN4"/>
<feature type="transmembrane region" description="Helical" evidence="7">
    <location>
        <begin position="328"/>
        <end position="347"/>
    </location>
</feature>
<evidence type="ECO:0000256" key="2">
    <source>
        <dbReference type="ARBA" id="ARBA00007965"/>
    </source>
</evidence>
<evidence type="ECO:0000256" key="4">
    <source>
        <dbReference type="ARBA" id="ARBA00022692"/>
    </source>
</evidence>
<feature type="transmembrane region" description="Helical" evidence="7">
    <location>
        <begin position="184"/>
        <end position="205"/>
    </location>
</feature>
<keyword evidence="4 7" id="KW-0812">Transmembrane</keyword>
<sequence>MKQELEEGGAPKKGKNIGYIVVWLLGNGTLFSWNSLLTVEDYFGFVFPKYHPARVFTLVYQPFALATLSVFTLFEARVNTRKRILWGYGLFCFFVLAIPVLDLATSGEGSVGVYVGICVFVAGFGVADACVQGGMFGDLSYMHPDFIQGFSAGLAMSGVLTSGLRFITKASFQGTQDGLRKGALVFFFISGLFEFLCFVLYAFVFPRLEIVKYYRSKAADQGSQTVIADLTAAGVSTDEPVKDMEASSAFKRRTNLQLLTENWDYALIIVTTYVLSLSIFPGFLFEDTGEHSLGSWYAITLIAMFNCGDLIGRLLPHIKILMFTSRPGLLALAFSRFGLIPAFYFTARYGSQGWMLMLCIILGLSNGFISVCTFVNAPKGYTGPEQNALGNILVVFLLVGIFAGVVLDWLWLIGKGW</sequence>
<keyword evidence="9" id="KW-1185">Reference proteome</keyword>
<dbReference type="GO" id="GO:0015858">
    <property type="term" value="P:nucleoside transport"/>
    <property type="evidence" value="ECO:0007669"/>
    <property type="project" value="UniProtKB-ARBA"/>
</dbReference>